<reference evidence="5" key="1">
    <citation type="submission" date="2023-04" db="EMBL/GenBank/DDBJ databases">
        <title>Genome Encyclopedia of Bacteria and Archaea VI: Functional Genomics of Type Strains.</title>
        <authorList>
            <person name="Whitman W."/>
        </authorList>
    </citation>
    <scope>NUCLEOTIDE SEQUENCE</scope>
    <source>
        <strain evidence="5">Enz.4-51</strain>
    </source>
</reference>
<dbReference type="CDD" id="cd12914">
    <property type="entry name" value="PDC1_DGC_like"/>
    <property type="match status" value="1"/>
</dbReference>
<sequence>MAVYINENGVVQATSREVENRVVDLSSRLYFTSLKNNPRLPYAIGNLVIAKTTGLLTFHIATPIVDRTGRFRGIITQQVAANDLAINLSKSLKAIAGAQILVNLQGGNIAFMYPRPNDLSEIDFRLCLYVDGRVKQQARSNGIIDIAANKEYPNRSYVAYATSDKYGLITTVSLPVKVVLGDYVRSSSLLIIFIALAFLSLVYIFWRFYKKAVVVAESLIISFSDALTGLKNRRFFDTEFPKYWKEAIRSKNPISALFIDIDHFKIFNDDYGHDCGDQALIAVARAIEQFVTRPLDFCCRWGGEEFAVILPDTDEHGAISLASEILEAVRLTKLDFPNNQHPKITVSIGIASLVVNQANTTDDLIDMADKAMYVAKQSGGDRLAVFGKAPPRVGQ</sequence>
<gene>
    <name evidence="5" type="ORF">M2127_001606</name>
</gene>
<dbReference type="SMART" id="SM00267">
    <property type="entry name" value="GGDEF"/>
    <property type="match status" value="1"/>
</dbReference>
<evidence type="ECO:0000256" key="1">
    <source>
        <dbReference type="ARBA" id="ARBA00012528"/>
    </source>
</evidence>
<organism evidence="5 6">
    <name type="scientific">Polynucleobacter sphagniphilus</name>
    <dbReference type="NCBI Taxonomy" id="1743169"/>
    <lineage>
        <taxon>Bacteria</taxon>
        <taxon>Pseudomonadati</taxon>
        <taxon>Pseudomonadota</taxon>
        <taxon>Betaproteobacteria</taxon>
        <taxon>Burkholderiales</taxon>
        <taxon>Burkholderiaceae</taxon>
        <taxon>Polynucleobacter</taxon>
    </lineage>
</organism>
<dbReference type="PANTHER" id="PTHR45138">
    <property type="entry name" value="REGULATORY COMPONENTS OF SENSORY TRANSDUCTION SYSTEM"/>
    <property type="match status" value="1"/>
</dbReference>
<dbReference type="FunFam" id="3.30.70.270:FF:000001">
    <property type="entry name" value="Diguanylate cyclase domain protein"/>
    <property type="match status" value="1"/>
</dbReference>
<feature type="transmembrane region" description="Helical" evidence="3">
    <location>
        <begin position="187"/>
        <end position="206"/>
    </location>
</feature>
<dbReference type="EC" id="2.7.7.65" evidence="1"/>
<feature type="domain" description="GGDEF" evidence="4">
    <location>
        <begin position="252"/>
        <end position="388"/>
    </location>
</feature>
<accession>A0AA43M9Q7</accession>
<dbReference type="InterPro" id="IPR050469">
    <property type="entry name" value="Diguanylate_Cyclase"/>
</dbReference>
<evidence type="ECO:0000313" key="5">
    <source>
        <dbReference type="EMBL" id="MDH6504290.1"/>
    </source>
</evidence>
<keyword evidence="3" id="KW-1133">Transmembrane helix</keyword>
<dbReference type="PANTHER" id="PTHR45138:SF9">
    <property type="entry name" value="DIGUANYLATE CYCLASE DGCM-RELATED"/>
    <property type="match status" value="1"/>
</dbReference>
<dbReference type="GO" id="GO:1902201">
    <property type="term" value="P:negative regulation of bacterial-type flagellum-dependent cell motility"/>
    <property type="evidence" value="ECO:0007669"/>
    <property type="project" value="TreeGrafter"/>
</dbReference>
<evidence type="ECO:0000259" key="4">
    <source>
        <dbReference type="PROSITE" id="PS50887"/>
    </source>
</evidence>
<protein>
    <recommendedName>
        <fullName evidence="1">diguanylate cyclase</fullName>
        <ecNumber evidence="1">2.7.7.65</ecNumber>
    </recommendedName>
</protein>
<comment type="caution">
    <text evidence="5">The sequence shown here is derived from an EMBL/GenBank/DDBJ whole genome shotgun (WGS) entry which is preliminary data.</text>
</comment>
<dbReference type="Pfam" id="PF00990">
    <property type="entry name" value="GGDEF"/>
    <property type="match status" value="1"/>
</dbReference>
<dbReference type="InterPro" id="IPR043128">
    <property type="entry name" value="Rev_trsase/Diguanyl_cyclase"/>
</dbReference>
<dbReference type="GO" id="GO:0043709">
    <property type="term" value="P:cell adhesion involved in single-species biofilm formation"/>
    <property type="evidence" value="ECO:0007669"/>
    <property type="project" value="TreeGrafter"/>
</dbReference>
<dbReference type="Proteomes" id="UP001161160">
    <property type="component" value="Unassembled WGS sequence"/>
</dbReference>
<dbReference type="InterPro" id="IPR000160">
    <property type="entry name" value="GGDEF_dom"/>
</dbReference>
<name>A0AA43M9Q7_9BURK</name>
<dbReference type="InterPro" id="IPR029787">
    <property type="entry name" value="Nucleotide_cyclase"/>
</dbReference>
<evidence type="ECO:0000313" key="6">
    <source>
        <dbReference type="Proteomes" id="UP001161160"/>
    </source>
</evidence>
<dbReference type="Gene3D" id="3.30.450.20">
    <property type="entry name" value="PAS domain"/>
    <property type="match status" value="1"/>
</dbReference>
<dbReference type="SUPFAM" id="SSF55073">
    <property type="entry name" value="Nucleotide cyclase"/>
    <property type="match status" value="1"/>
</dbReference>
<evidence type="ECO:0000256" key="2">
    <source>
        <dbReference type="ARBA" id="ARBA00034247"/>
    </source>
</evidence>
<dbReference type="EMBL" id="JARXYA010000007">
    <property type="protein sequence ID" value="MDH6504290.1"/>
    <property type="molecule type" value="Genomic_DNA"/>
</dbReference>
<dbReference type="GO" id="GO:0005886">
    <property type="term" value="C:plasma membrane"/>
    <property type="evidence" value="ECO:0007669"/>
    <property type="project" value="TreeGrafter"/>
</dbReference>
<dbReference type="PROSITE" id="PS50887">
    <property type="entry name" value="GGDEF"/>
    <property type="match status" value="1"/>
</dbReference>
<evidence type="ECO:0000256" key="3">
    <source>
        <dbReference type="SAM" id="Phobius"/>
    </source>
</evidence>
<comment type="catalytic activity">
    <reaction evidence="2">
        <text>2 GTP = 3',3'-c-di-GMP + 2 diphosphate</text>
        <dbReference type="Rhea" id="RHEA:24898"/>
        <dbReference type="ChEBI" id="CHEBI:33019"/>
        <dbReference type="ChEBI" id="CHEBI:37565"/>
        <dbReference type="ChEBI" id="CHEBI:58805"/>
        <dbReference type="EC" id="2.7.7.65"/>
    </reaction>
</comment>
<keyword evidence="6" id="KW-1185">Reference proteome</keyword>
<dbReference type="AlphaFoldDB" id="A0AA43M9Q7"/>
<dbReference type="Gene3D" id="3.30.70.270">
    <property type="match status" value="1"/>
</dbReference>
<dbReference type="NCBIfam" id="TIGR00254">
    <property type="entry name" value="GGDEF"/>
    <property type="match status" value="1"/>
</dbReference>
<dbReference type="GO" id="GO:0052621">
    <property type="term" value="F:diguanylate cyclase activity"/>
    <property type="evidence" value="ECO:0007669"/>
    <property type="project" value="UniProtKB-EC"/>
</dbReference>
<dbReference type="CDD" id="cd01949">
    <property type="entry name" value="GGDEF"/>
    <property type="match status" value="1"/>
</dbReference>
<keyword evidence="3" id="KW-0812">Transmembrane</keyword>
<proteinExistence type="predicted"/>
<keyword evidence="3" id="KW-0472">Membrane</keyword>